<dbReference type="PANTHER" id="PTHR34989">
    <property type="entry name" value="PROTEIN HDED"/>
    <property type="match status" value="1"/>
</dbReference>
<keyword evidence="1" id="KW-0812">Transmembrane</keyword>
<organism evidence="2 3">
    <name type="scientific">Acinetobacter larvae</name>
    <dbReference type="NCBI Taxonomy" id="1789224"/>
    <lineage>
        <taxon>Bacteria</taxon>
        <taxon>Pseudomonadati</taxon>
        <taxon>Pseudomonadota</taxon>
        <taxon>Gammaproteobacteria</taxon>
        <taxon>Moraxellales</taxon>
        <taxon>Moraxellaceae</taxon>
        <taxon>Acinetobacter</taxon>
    </lineage>
</organism>
<feature type="transmembrane region" description="Helical" evidence="1">
    <location>
        <begin position="154"/>
        <end position="175"/>
    </location>
</feature>
<feature type="transmembrane region" description="Helical" evidence="1">
    <location>
        <begin position="130"/>
        <end position="148"/>
    </location>
</feature>
<dbReference type="OrthoDB" id="9815400at2"/>
<dbReference type="Proteomes" id="UP000093391">
    <property type="component" value="Chromosome"/>
</dbReference>
<dbReference type="PANTHER" id="PTHR34989:SF1">
    <property type="entry name" value="PROTEIN HDED"/>
    <property type="match status" value="1"/>
</dbReference>
<dbReference type="STRING" id="1789224.BFG52_05055"/>
<dbReference type="RefSeq" id="WP_067553279.1">
    <property type="nucleotide sequence ID" value="NZ_CP016895.1"/>
</dbReference>
<evidence type="ECO:0000313" key="2">
    <source>
        <dbReference type="EMBL" id="AOA57783.1"/>
    </source>
</evidence>
<dbReference type="InterPro" id="IPR005325">
    <property type="entry name" value="DUF308_memb"/>
</dbReference>
<dbReference type="KEGG" id="ala:BFG52_05055"/>
<keyword evidence="1" id="KW-0472">Membrane</keyword>
<proteinExistence type="predicted"/>
<keyword evidence="3" id="KW-1185">Reference proteome</keyword>
<dbReference type="EMBL" id="CP016895">
    <property type="protein sequence ID" value="AOA57783.1"/>
    <property type="molecule type" value="Genomic_DNA"/>
</dbReference>
<dbReference type="GO" id="GO:0005886">
    <property type="term" value="C:plasma membrane"/>
    <property type="evidence" value="ECO:0007669"/>
    <property type="project" value="TreeGrafter"/>
</dbReference>
<name>A0A1B2LYD1_9GAMM</name>
<keyword evidence="1" id="KW-1133">Transmembrane helix</keyword>
<protein>
    <recommendedName>
        <fullName evidence="4">HdeD family acid-resistance protein</fullName>
    </recommendedName>
</protein>
<feature type="transmembrane region" description="Helical" evidence="1">
    <location>
        <begin position="72"/>
        <end position="91"/>
    </location>
</feature>
<feature type="transmembrane region" description="Helical" evidence="1">
    <location>
        <begin position="46"/>
        <end position="65"/>
    </location>
</feature>
<dbReference type="InterPro" id="IPR052712">
    <property type="entry name" value="Acid_resist_chaperone_HdeD"/>
</dbReference>
<feature type="transmembrane region" description="Helical" evidence="1">
    <location>
        <begin position="97"/>
        <end position="118"/>
    </location>
</feature>
<evidence type="ECO:0000256" key="1">
    <source>
        <dbReference type="SAM" id="Phobius"/>
    </source>
</evidence>
<accession>A0A1B2LYD1</accession>
<evidence type="ECO:0000313" key="3">
    <source>
        <dbReference type="Proteomes" id="UP000093391"/>
    </source>
</evidence>
<gene>
    <name evidence="2" type="ORF">BFG52_05055</name>
</gene>
<feature type="transmembrane region" description="Helical" evidence="1">
    <location>
        <begin position="20"/>
        <end position="40"/>
    </location>
</feature>
<evidence type="ECO:0008006" key="4">
    <source>
        <dbReference type="Google" id="ProtNLM"/>
    </source>
</evidence>
<dbReference type="Pfam" id="PF03729">
    <property type="entry name" value="DUF308"/>
    <property type="match status" value="1"/>
</dbReference>
<sequence length="190" mass="21154">MRTVGNDLVRHQLHENRKWYIGFGILFILCAALLLISLPFATLSAVIIFGALMMFSALLQLFAAFKFFDGALRWVLVLFAILYALAGYYAWTSPIKTAIVLTNLVAIFLIIAGVVRLVNAILFRNFQGWGWTLLSGLLTLLAGIIIFMSPDAPAWVLGLFLAMDILFQGINYLGLASYIRLYVPKSSADR</sequence>
<reference evidence="2 3" key="1">
    <citation type="submission" date="2016-08" db="EMBL/GenBank/DDBJ databases">
        <authorList>
            <person name="Seilhamer J.J."/>
        </authorList>
    </citation>
    <scope>NUCLEOTIDE SEQUENCE [LARGE SCALE GENOMIC DNA]</scope>
    <source>
        <strain evidence="2 3">BRTC-1</strain>
    </source>
</reference>
<dbReference type="AlphaFoldDB" id="A0A1B2LYD1"/>